<dbReference type="Proteomes" id="UP001279410">
    <property type="component" value="Unassembled WGS sequence"/>
</dbReference>
<dbReference type="AlphaFoldDB" id="A0AAD3MLS7"/>
<proteinExistence type="predicted"/>
<comment type="caution">
    <text evidence="1">The sequence shown here is derived from an EMBL/GenBank/DDBJ whole genome shotgun (WGS) entry which is preliminary data.</text>
</comment>
<dbReference type="EMBL" id="BRZM01000024">
    <property type="protein sequence ID" value="GLD56393.1"/>
    <property type="molecule type" value="Genomic_DNA"/>
</dbReference>
<gene>
    <name evidence="1" type="ORF">AKAME5_000874300</name>
</gene>
<name>A0AAD3MLS7_LATJO</name>
<reference evidence="1" key="1">
    <citation type="submission" date="2022-08" db="EMBL/GenBank/DDBJ databases">
        <title>Genome sequencing of akame (Lates japonicus).</title>
        <authorList>
            <person name="Hashiguchi Y."/>
            <person name="Takahashi H."/>
        </authorList>
    </citation>
    <scope>NUCLEOTIDE SEQUENCE</scope>
    <source>
        <strain evidence="1">Kochi</strain>
    </source>
</reference>
<accession>A0AAD3MLS7</accession>
<evidence type="ECO:0000313" key="2">
    <source>
        <dbReference type="Proteomes" id="UP001279410"/>
    </source>
</evidence>
<sequence>MTLTHLRPPEGPTFMGNQVFLSLHFDRLAVQIQIAFQLLCLGRDGVLPADGDQPEDRPLTSTNIDSMKQSILSLYHSLITGSRTFLSFHSSSLRLFSPPSLLFPVHPEPDGAGALPVDHRSRIQRLEVVTGPVTKSHLTRVRLWRGRKMNVSDYGANGHIIMSVLLSLSKIERCLVTQGKRKGRPCERQATAAASLCLHRTNASRL</sequence>
<keyword evidence="2" id="KW-1185">Reference proteome</keyword>
<organism evidence="1 2">
    <name type="scientific">Lates japonicus</name>
    <name type="common">Japanese lates</name>
    <dbReference type="NCBI Taxonomy" id="270547"/>
    <lineage>
        <taxon>Eukaryota</taxon>
        <taxon>Metazoa</taxon>
        <taxon>Chordata</taxon>
        <taxon>Craniata</taxon>
        <taxon>Vertebrata</taxon>
        <taxon>Euteleostomi</taxon>
        <taxon>Actinopterygii</taxon>
        <taxon>Neopterygii</taxon>
        <taxon>Teleostei</taxon>
        <taxon>Neoteleostei</taxon>
        <taxon>Acanthomorphata</taxon>
        <taxon>Carangaria</taxon>
        <taxon>Carangaria incertae sedis</taxon>
        <taxon>Centropomidae</taxon>
        <taxon>Lates</taxon>
    </lineage>
</organism>
<evidence type="ECO:0000313" key="1">
    <source>
        <dbReference type="EMBL" id="GLD56393.1"/>
    </source>
</evidence>
<protein>
    <submittedName>
        <fullName evidence="1">Uncharacterized protein</fullName>
    </submittedName>
</protein>